<evidence type="ECO:0000313" key="3">
    <source>
        <dbReference type="Proteomes" id="UP001156666"/>
    </source>
</evidence>
<name>A0AA37SLX1_9BACT</name>
<reference evidence="2" key="2">
    <citation type="submission" date="2023-01" db="EMBL/GenBank/DDBJ databases">
        <title>Draft genome sequence of Portibacter lacus strain NBRC 108769.</title>
        <authorList>
            <person name="Sun Q."/>
            <person name="Mori K."/>
        </authorList>
    </citation>
    <scope>NUCLEOTIDE SEQUENCE</scope>
    <source>
        <strain evidence="2">NBRC 108769</strain>
    </source>
</reference>
<evidence type="ECO:0000313" key="2">
    <source>
        <dbReference type="EMBL" id="GLR16958.1"/>
    </source>
</evidence>
<dbReference type="InterPro" id="IPR029068">
    <property type="entry name" value="Glyas_Bleomycin-R_OHBP_Dase"/>
</dbReference>
<sequence>MNYKSKSIRSFIGAKDFEESRQFYTELGFSEIPISHNMVVFKVNEDLAFYLQKAYVKDWIDNSMLFLEVEDLDACFEDVKARNLTEKYDKVRLSEIQVLEWGREFFLHDPSGILWHFGSFNS</sequence>
<dbReference type="Proteomes" id="UP001156666">
    <property type="component" value="Unassembled WGS sequence"/>
</dbReference>
<dbReference type="Pfam" id="PF00903">
    <property type="entry name" value="Glyoxalase"/>
    <property type="match status" value="1"/>
</dbReference>
<dbReference type="Gene3D" id="3.10.180.10">
    <property type="entry name" value="2,3-Dihydroxybiphenyl 1,2-Dioxygenase, domain 1"/>
    <property type="match status" value="1"/>
</dbReference>
<dbReference type="SUPFAM" id="SSF54593">
    <property type="entry name" value="Glyoxalase/Bleomycin resistance protein/Dihydroxybiphenyl dioxygenase"/>
    <property type="match status" value="1"/>
</dbReference>
<reference evidence="2" key="1">
    <citation type="journal article" date="2014" name="Int. J. Syst. Evol. Microbiol.">
        <title>Complete genome sequence of Corynebacterium casei LMG S-19264T (=DSM 44701T), isolated from a smear-ripened cheese.</title>
        <authorList>
            <consortium name="US DOE Joint Genome Institute (JGI-PGF)"/>
            <person name="Walter F."/>
            <person name="Albersmeier A."/>
            <person name="Kalinowski J."/>
            <person name="Ruckert C."/>
        </authorList>
    </citation>
    <scope>NUCLEOTIDE SEQUENCE</scope>
    <source>
        <strain evidence="2">NBRC 108769</strain>
    </source>
</reference>
<dbReference type="EMBL" id="BSOH01000007">
    <property type="protein sequence ID" value="GLR16958.1"/>
    <property type="molecule type" value="Genomic_DNA"/>
</dbReference>
<dbReference type="InterPro" id="IPR004360">
    <property type="entry name" value="Glyas_Fos-R_dOase_dom"/>
</dbReference>
<protein>
    <submittedName>
        <fullName evidence="2">Glyoxalase</fullName>
    </submittedName>
</protein>
<dbReference type="AlphaFoldDB" id="A0AA37SLX1"/>
<comment type="caution">
    <text evidence="2">The sequence shown here is derived from an EMBL/GenBank/DDBJ whole genome shotgun (WGS) entry which is preliminary data.</text>
</comment>
<keyword evidence="3" id="KW-1185">Reference proteome</keyword>
<feature type="domain" description="VOC" evidence="1">
    <location>
        <begin position="4"/>
        <end position="120"/>
    </location>
</feature>
<dbReference type="RefSeq" id="WP_235290863.1">
    <property type="nucleotide sequence ID" value="NZ_BSOH01000007.1"/>
</dbReference>
<evidence type="ECO:0000259" key="1">
    <source>
        <dbReference type="PROSITE" id="PS51819"/>
    </source>
</evidence>
<gene>
    <name evidence="2" type="ORF">GCM10007940_15730</name>
</gene>
<accession>A0AA37SLX1</accession>
<organism evidence="2 3">
    <name type="scientific">Portibacter lacus</name>
    <dbReference type="NCBI Taxonomy" id="1099794"/>
    <lineage>
        <taxon>Bacteria</taxon>
        <taxon>Pseudomonadati</taxon>
        <taxon>Bacteroidota</taxon>
        <taxon>Saprospiria</taxon>
        <taxon>Saprospirales</taxon>
        <taxon>Haliscomenobacteraceae</taxon>
        <taxon>Portibacter</taxon>
    </lineage>
</organism>
<dbReference type="InterPro" id="IPR037523">
    <property type="entry name" value="VOC_core"/>
</dbReference>
<proteinExistence type="predicted"/>
<dbReference type="PROSITE" id="PS51819">
    <property type="entry name" value="VOC"/>
    <property type="match status" value="1"/>
</dbReference>